<evidence type="ECO:0000313" key="2">
    <source>
        <dbReference type="EMBL" id="MDQ0517027.1"/>
    </source>
</evidence>
<reference evidence="2 3" key="1">
    <citation type="submission" date="2023-07" db="EMBL/GenBank/DDBJ databases">
        <title>Genomic Encyclopedia of Type Strains, Phase IV (KMG-IV): sequencing the most valuable type-strain genomes for metagenomic binning, comparative biology and taxonomic classification.</title>
        <authorList>
            <person name="Goeker M."/>
        </authorList>
    </citation>
    <scope>NUCLEOTIDE SEQUENCE [LARGE SCALE GENOMIC DNA]</scope>
    <source>
        <strain evidence="2 3">B1-1</strain>
    </source>
</reference>
<keyword evidence="3" id="KW-1185">Reference proteome</keyword>
<evidence type="ECO:0000313" key="3">
    <source>
        <dbReference type="Proteomes" id="UP001223743"/>
    </source>
</evidence>
<dbReference type="InterPro" id="IPR024705">
    <property type="entry name" value="Ssp411"/>
</dbReference>
<comment type="caution">
    <text evidence="2">The sequence shown here is derived from an EMBL/GenBank/DDBJ whole genome shotgun (WGS) entry which is preliminary data.</text>
</comment>
<dbReference type="InterPro" id="IPR008928">
    <property type="entry name" value="6-hairpin_glycosidase_sf"/>
</dbReference>
<dbReference type="RefSeq" id="WP_266278821.1">
    <property type="nucleotide sequence ID" value="NZ_JAPKNF010000001.1"/>
</dbReference>
<dbReference type="InterPro" id="IPR036249">
    <property type="entry name" value="Thioredoxin-like_sf"/>
</dbReference>
<dbReference type="Proteomes" id="UP001223743">
    <property type="component" value="Unassembled WGS sequence"/>
</dbReference>
<dbReference type="SUPFAM" id="SSF52833">
    <property type="entry name" value="Thioredoxin-like"/>
    <property type="match status" value="1"/>
</dbReference>
<name>A0ABU0M7T1_9HYPH</name>
<dbReference type="InterPro" id="IPR004879">
    <property type="entry name" value="Ssp411-like_TRX"/>
</dbReference>
<organism evidence="2 3">
    <name type="scientific">Kaistia geumhonensis</name>
    <dbReference type="NCBI Taxonomy" id="410839"/>
    <lineage>
        <taxon>Bacteria</taxon>
        <taxon>Pseudomonadati</taxon>
        <taxon>Pseudomonadota</taxon>
        <taxon>Alphaproteobacteria</taxon>
        <taxon>Hyphomicrobiales</taxon>
        <taxon>Kaistiaceae</taxon>
        <taxon>Kaistia</taxon>
    </lineage>
</organism>
<dbReference type="SUPFAM" id="SSF48208">
    <property type="entry name" value="Six-hairpin glycosidases"/>
    <property type="match status" value="1"/>
</dbReference>
<dbReference type="PANTHER" id="PTHR42899:SF1">
    <property type="entry name" value="SPERMATOGENESIS-ASSOCIATED PROTEIN 20"/>
    <property type="match status" value="1"/>
</dbReference>
<feature type="domain" description="Spermatogenesis-associated protein 20-like TRX" evidence="1">
    <location>
        <begin position="3"/>
        <end position="163"/>
    </location>
</feature>
<evidence type="ECO:0000259" key="1">
    <source>
        <dbReference type="Pfam" id="PF03190"/>
    </source>
</evidence>
<gene>
    <name evidence="2" type="ORF">QO015_002640</name>
</gene>
<proteinExistence type="predicted"/>
<dbReference type="PIRSF" id="PIRSF006402">
    <property type="entry name" value="UCP006402_thioredoxin"/>
    <property type="match status" value="1"/>
</dbReference>
<dbReference type="PANTHER" id="PTHR42899">
    <property type="entry name" value="SPERMATOGENESIS-ASSOCIATED PROTEIN 20"/>
    <property type="match status" value="1"/>
</dbReference>
<dbReference type="CDD" id="cd02955">
    <property type="entry name" value="SSP411"/>
    <property type="match status" value="1"/>
</dbReference>
<sequence>MPNLLRFETSAYLLQHKDNPVHWRPWGAAALAEAAATDRPILLSVGYAACHWCHVMAHESFEDPETAAVMNALFVNIKVDRQERPDIDQLYMSALHAFGEQGGWPLTMFLTPDGKPIWGGTYFPPEARYGRPGFRDILRKVAGIYRDDPSALVDQGERVVAHLARSRPAGATLGPELIDRAAETLASLMDPQRGGTRGAPKFPNASVQDFLARSAERMTRPDLRALVDATHRGLVDGGIYDHVGGGLARYSTDADWLVPHFEKMLYDNAQLVEQLALDLTQAADPALYRDRISGTIAFMERELLRPEGGFASGLDADAAGVEGSFTVWDHAELLTLLGVEDGAFMAALYDIAPGGNWEGKSIPNRLHHPDTLPAADEERRLRLLDEMRRHRETRPRPALDDQILTDWNALAIVGLATAGFLLERSDWIDRAESVYRFLGEAVSVEGRPVHVFAKGRRGRLGLATDLAGLARAALGLHQVTGKAAYQADAARFLALLWKHHGDGADGFCLAPDDGDRLILRRAERLDEATPNAHGMAAEAHLRLWALTGADEHRTAADAILAAAAGDMIANVFGTASLFSSLDLRLRITTLVIILPAGTSADGLLPAIRRSWSRSFVLDIRFEETELPPAHPAHDKKAVGGKPTAYVCHEGRCSLPVTDAAALAALLPAGA</sequence>
<dbReference type="EMBL" id="JAUSWJ010000001">
    <property type="protein sequence ID" value="MDQ0517027.1"/>
    <property type="molecule type" value="Genomic_DNA"/>
</dbReference>
<dbReference type="Pfam" id="PF03190">
    <property type="entry name" value="Thioredox_DsbH"/>
    <property type="match status" value="1"/>
</dbReference>
<protein>
    <submittedName>
        <fullName evidence="2">Uncharacterized protein YyaL (SSP411 family)</fullName>
    </submittedName>
</protein>
<dbReference type="Gene3D" id="3.40.30.10">
    <property type="entry name" value="Glutaredoxin"/>
    <property type="match status" value="1"/>
</dbReference>
<accession>A0ABU0M7T1</accession>